<evidence type="ECO:0000256" key="1">
    <source>
        <dbReference type="ARBA" id="ARBA00001938"/>
    </source>
</evidence>
<evidence type="ECO:0000313" key="15">
    <source>
        <dbReference type="Proteomes" id="UP000662914"/>
    </source>
</evidence>
<dbReference type="GO" id="GO:0004148">
    <property type="term" value="F:dihydrolipoyl dehydrogenase (NADH) activity"/>
    <property type="evidence" value="ECO:0007669"/>
    <property type="project" value="UniProtKB-EC"/>
</dbReference>
<dbReference type="PRINTS" id="PR00368">
    <property type="entry name" value="FADPNR"/>
</dbReference>
<name>A0A809S0F4_9PROT</name>
<dbReference type="Gene3D" id="3.30.390.30">
    <property type="match status" value="1"/>
</dbReference>
<evidence type="ECO:0000256" key="11">
    <source>
        <dbReference type="ARBA" id="ARBA00049187"/>
    </source>
</evidence>
<dbReference type="Pfam" id="PF00364">
    <property type="entry name" value="Biotin_lipoyl"/>
    <property type="match status" value="1"/>
</dbReference>
<proteinExistence type="inferred from homology"/>
<keyword evidence="4 12" id="KW-0285">Flavoprotein</keyword>
<dbReference type="PROSITE" id="PS00076">
    <property type="entry name" value="PYRIDINE_REDOX_1"/>
    <property type="match status" value="1"/>
</dbReference>
<dbReference type="Pfam" id="PF02852">
    <property type="entry name" value="Pyr_redox_dim"/>
    <property type="match status" value="1"/>
</dbReference>
<dbReference type="AlphaFoldDB" id="A0A809S0F4"/>
<keyword evidence="7 12" id="KW-0560">Oxidoreductase</keyword>
<dbReference type="InterPro" id="IPR023753">
    <property type="entry name" value="FAD/NAD-binding_dom"/>
</dbReference>
<dbReference type="PROSITE" id="PS00189">
    <property type="entry name" value="LIPOYL"/>
    <property type="match status" value="1"/>
</dbReference>
<protein>
    <recommendedName>
        <fullName evidence="3 12">Dihydrolipoyl dehydrogenase</fullName>
        <ecNumber evidence="3 12">1.8.1.4</ecNumber>
    </recommendedName>
</protein>
<dbReference type="Pfam" id="PF07992">
    <property type="entry name" value="Pyr_redox_2"/>
    <property type="match status" value="1"/>
</dbReference>
<evidence type="ECO:0000256" key="5">
    <source>
        <dbReference type="ARBA" id="ARBA00022823"/>
    </source>
</evidence>
<dbReference type="InterPro" id="IPR036188">
    <property type="entry name" value="FAD/NAD-bd_sf"/>
</dbReference>
<evidence type="ECO:0000256" key="4">
    <source>
        <dbReference type="ARBA" id="ARBA00022630"/>
    </source>
</evidence>
<dbReference type="InterPro" id="IPR050151">
    <property type="entry name" value="Class-I_Pyr_Nuc-Dis_Oxidored"/>
</dbReference>
<dbReference type="PANTHER" id="PTHR22912:SF160">
    <property type="entry name" value="DIHYDROLIPOYL DEHYDROGENASE"/>
    <property type="match status" value="1"/>
</dbReference>
<keyword evidence="8 12" id="KW-0520">NAD</keyword>
<dbReference type="GO" id="GO:0050660">
    <property type="term" value="F:flavin adenine dinucleotide binding"/>
    <property type="evidence" value="ECO:0007669"/>
    <property type="project" value="InterPro"/>
</dbReference>
<dbReference type="InterPro" id="IPR006258">
    <property type="entry name" value="Lipoamide_DH"/>
</dbReference>
<evidence type="ECO:0000256" key="7">
    <source>
        <dbReference type="ARBA" id="ARBA00023002"/>
    </source>
</evidence>
<keyword evidence="9" id="KW-1015">Disulfide bond</keyword>
<evidence type="ECO:0000313" key="14">
    <source>
        <dbReference type="EMBL" id="BBO21896.1"/>
    </source>
</evidence>
<dbReference type="CDD" id="cd06849">
    <property type="entry name" value="lipoyl_domain"/>
    <property type="match status" value="1"/>
</dbReference>
<dbReference type="Proteomes" id="UP000662914">
    <property type="component" value="Chromosome"/>
</dbReference>
<evidence type="ECO:0000256" key="9">
    <source>
        <dbReference type="ARBA" id="ARBA00023157"/>
    </source>
</evidence>
<accession>A0A809S0F4</accession>
<dbReference type="InterPro" id="IPR000089">
    <property type="entry name" value="Biotin_lipoyl"/>
</dbReference>
<dbReference type="FunFam" id="3.30.390.30:FF:000001">
    <property type="entry name" value="Dihydrolipoyl dehydrogenase"/>
    <property type="match status" value="1"/>
</dbReference>
<comment type="cofactor">
    <cofactor evidence="1">
        <name>(R)-lipoate</name>
        <dbReference type="ChEBI" id="CHEBI:83088"/>
    </cofactor>
</comment>
<dbReference type="PRINTS" id="PR00411">
    <property type="entry name" value="PNDRDTASEI"/>
</dbReference>
<dbReference type="InterPro" id="IPR003016">
    <property type="entry name" value="2-oxoA_DH_lipoyl-BS"/>
</dbReference>
<dbReference type="EC" id="1.8.1.4" evidence="3 12"/>
<evidence type="ECO:0000256" key="2">
    <source>
        <dbReference type="ARBA" id="ARBA00007532"/>
    </source>
</evidence>
<dbReference type="EMBL" id="AP021857">
    <property type="protein sequence ID" value="BBO21896.1"/>
    <property type="molecule type" value="Genomic_DNA"/>
</dbReference>
<dbReference type="PROSITE" id="PS50968">
    <property type="entry name" value="BIOTINYL_LIPOYL"/>
    <property type="match status" value="1"/>
</dbReference>
<reference evidence="14" key="1">
    <citation type="journal article" name="DNA Res.">
        <title>The physiological potential of anammox bacteria as revealed by their core genome structure.</title>
        <authorList>
            <person name="Okubo T."/>
            <person name="Toyoda A."/>
            <person name="Fukuhara K."/>
            <person name="Uchiyama I."/>
            <person name="Harigaya Y."/>
            <person name="Kuroiwa M."/>
            <person name="Suzuki T."/>
            <person name="Murakami Y."/>
            <person name="Suwa Y."/>
            <person name="Takami H."/>
        </authorList>
    </citation>
    <scope>NUCLEOTIDE SEQUENCE</scope>
    <source>
        <strain evidence="14">317325-3</strain>
    </source>
</reference>
<dbReference type="Gene3D" id="3.50.50.60">
    <property type="entry name" value="FAD/NAD(P)-binding domain"/>
    <property type="match status" value="2"/>
</dbReference>
<dbReference type="InterPro" id="IPR004099">
    <property type="entry name" value="Pyr_nucl-diS_OxRdtase_dimer"/>
</dbReference>
<feature type="domain" description="Lipoyl-binding" evidence="13">
    <location>
        <begin position="4"/>
        <end position="78"/>
    </location>
</feature>
<dbReference type="InterPro" id="IPR016156">
    <property type="entry name" value="FAD/NAD-linked_Rdtase_dimer_sf"/>
</dbReference>
<comment type="similarity">
    <text evidence="2 12">Belongs to the class-I pyridine nucleotide-disulfide oxidoreductase family.</text>
</comment>
<comment type="cofactor">
    <cofactor evidence="12">
        <name>FAD</name>
        <dbReference type="ChEBI" id="CHEBI:57692"/>
    </cofactor>
    <text evidence="12">Binds 1 FAD per subunit.</text>
</comment>
<evidence type="ECO:0000256" key="3">
    <source>
        <dbReference type="ARBA" id="ARBA00012608"/>
    </source>
</evidence>
<keyword evidence="5" id="KW-0450">Lipoyl</keyword>
<keyword evidence="10 12" id="KW-0676">Redox-active center</keyword>
<evidence type="ECO:0000259" key="13">
    <source>
        <dbReference type="PROSITE" id="PS50968"/>
    </source>
</evidence>
<dbReference type="SUPFAM" id="SSF51905">
    <property type="entry name" value="FAD/NAD(P)-binding domain"/>
    <property type="match status" value="1"/>
</dbReference>
<keyword evidence="6 12" id="KW-0274">FAD</keyword>
<evidence type="ECO:0000256" key="6">
    <source>
        <dbReference type="ARBA" id="ARBA00022827"/>
    </source>
</evidence>
<dbReference type="SUPFAM" id="SSF55424">
    <property type="entry name" value="FAD/NAD-linked reductases, dimerisation (C-terminal) domain"/>
    <property type="match status" value="1"/>
</dbReference>
<evidence type="ECO:0000256" key="8">
    <source>
        <dbReference type="ARBA" id="ARBA00023027"/>
    </source>
</evidence>
<dbReference type="Gene3D" id="2.40.50.100">
    <property type="match status" value="1"/>
</dbReference>
<organism evidence="14 15">
    <name type="scientific">Candidatus Desulfobacillus denitrificans</name>
    <dbReference type="NCBI Taxonomy" id="2608985"/>
    <lineage>
        <taxon>Bacteria</taxon>
        <taxon>Pseudomonadati</taxon>
        <taxon>Pseudomonadota</taxon>
        <taxon>Betaproteobacteria</taxon>
        <taxon>Candidatus Desulfobacillus</taxon>
    </lineage>
</organism>
<comment type="miscellaneous">
    <text evidence="12">The active site is a redox-active disulfide bond.</text>
</comment>
<evidence type="ECO:0000256" key="12">
    <source>
        <dbReference type="RuleBase" id="RU003692"/>
    </source>
</evidence>
<dbReference type="InterPro" id="IPR012999">
    <property type="entry name" value="Pyr_OxRdtase_I_AS"/>
</dbReference>
<evidence type="ECO:0000256" key="10">
    <source>
        <dbReference type="ARBA" id="ARBA00023284"/>
    </source>
</evidence>
<dbReference type="PANTHER" id="PTHR22912">
    <property type="entry name" value="DISULFIDE OXIDOREDUCTASE"/>
    <property type="match status" value="1"/>
</dbReference>
<dbReference type="NCBIfam" id="TIGR01350">
    <property type="entry name" value="lipoamide_DH"/>
    <property type="match status" value="1"/>
</dbReference>
<comment type="catalytic activity">
    <reaction evidence="11 12">
        <text>N(6)-[(R)-dihydrolipoyl]-L-lysyl-[protein] + NAD(+) = N(6)-[(R)-lipoyl]-L-lysyl-[protein] + NADH + H(+)</text>
        <dbReference type="Rhea" id="RHEA:15045"/>
        <dbReference type="Rhea" id="RHEA-COMP:10474"/>
        <dbReference type="Rhea" id="RHEA-COMP:10475"/>
        <dbReference type="ChEBI" id="CHEBI:15378"/>
        <dbReference type="ChEBI" id="CHEBI:57540"/>
        <dbReference type="ChEBI" id="CHEBI:57945"/>
        <dbReference type="ChEBI" id="CHEBI:83099"/>
        <dbReference type="ChEBI" id="CHEBI:83100"/>
        <dbReference type="EC" id="1.8.1.4"/>
    </reaction>
</comment>
<dbReference type="KEGG" id="ddz:DSYM_25950"/>
<dbReference type="SUPFAM" id="SSF51230">
    <property type="entry name" value="Single hybrid motif"/>
    <property type="match status" value="1"/>
</dbReference>
<gene>
    <name evidence="14" type="ORF">DSYM_25950</name>
</gene>
<sequence>MARLHEIAVPDVGDKGDLFVAEIHVKTGDAVWADDALVTVESGKAALDVQAPIDGTVAELRRARGAAVAPGDILLVIEEAAEQRPKSQPLRGGALPSAPPRFSLFSAYMGAQSQQAEEIACDLLILGGGPGGYSAAFRAADLGLNTVLVERHPVLGGVCLNAGCIPSKTLLHLAAAMEEAAGMAGAGIRFGRPEIDLAALRAHKAKVVGKLTGGLAAMAKARNVRVITGTGRFHDAHGVEVELPNNAGIQRIRFGKCIVAAGSHPIHLPFLPRDARIVDSSGALELPFLPARLLVVGGGIVGLEMATIYSALGARVDVVEVRDELLPGPDRELAKIWKMQNRHRFDNVMLRTRTVAAHIDAEGAWMRFEGDMAPAEAQRYDMVLQSVGRKPNGLRIGAERAGVTVGETGFIPVDERMTTNIPHIFAIGDITGPPMLAHKAVHQGHVAAESAVGLDGRYDDSLIPGVAYTLPEVAWVGLSEDEARRRGLAVNVARFPWAASGRAIANGAEYGLTKLVFGHADGRLLGGAIAGTNAGDMIGEIALAVSQGCDAHAIGRAIHHPHPTLGETVGLAAHVAHGSCTDLPPPRKSQSL</sequence>
<dbReference type="InterPro" id="IPR011053">
    <property type="entry name" value="Single_hybrid_motif"/>
</dbReference>
<dbReference type="GO" id="GO:0006103">
    <property type="term" value="P:2-oxoglutarate metabolic process"/>
    <property type="evidence" value="ECO:0007669"/>
    <property type="project" value="TreeGrafter"/>
</dbReference>